<protein>
    <submittedName>
        <fullName evidence="1">Uncharacterized protein</fullName>
    </submittedName>
</protein>
<sequence length="47" mass="5210">MHSLHSQVASDDANLGWQPCSSNLIRFCVLCNLVFALVTQLDTKVYA</sequence>
<evidence type="ECO:0000313" key="1">
    <source>
        <dbReference type="EMBL" id="CAH0532738.1"/>
    </source>
</evidence>
<comment type="caution">
    <text evidence="1">The sequence shown here is derived from an EMBL/GenBank/DDBJ whole genome shotgun (WGS) entry which is preliminary data.</text>
</comment>
<dbReference type="Proteomes" id="UP000838672">
    <property type="component" value="Unassembled WGS sequence"/>
</dbReference>
<proteinExistence type="predicted"/>
<organism evidence="1 2">
    <name type="scientific">Vibrio stylophorae</name>
    <dbReference type="NCBI Taxonomy" id="659351"/>
    <lineage>
        <taxon>Bacteria</taxon>
        <taxon>Pseudomonadati</taxon>
        <taxon>Pseudomonadota</taxon>
        <taxon>Gammaproteobacteria</taxon>
        <taxon>Vibrionales</taxon>
        <taxon>Vibrionaceae</taxon>
        <taxon>Vibrio</taxon>
    </lineage>
</organism>
<gene>
    <name evidence="1" type="ORF">VST7929_00583</name>
</gene>
<keyword evidence="2" id="KW-1185">Reference proteome</keyword>
<accession>A0ABM8ZR44</accession>
<dbReference type="EMBL" id="CAKLDI010000001">
    <property type="protein sequence ID" value="CAH0532738.1"/>
    <property type="molecule type" value="Genomic_DNA"/>
</dbReference>
<name>A0ABM8ZR44_9VIBR</name>
<reference evidence="1" key="1">
    <citation type="submission" date="2021-11" db="EMBL/GenBank/DDBJ databases">
        <authorList>
            <person name="Rodrigo-Torres L."/>
            <person name="Arahal R. D."/>
            <person name="Lucena T."/>
        </authorList>
    </citation>
    <scope>NUCLEOTIDE SEQUENCE</scope>
    <source>
        <strain evidence="1">CECT 7929</strain>
    </source>
</reference>
<evidence type="ECO:0000313" key="2">
    <source>
        <dbReference type="Proteomes" id="UP000838672"/>
    </source>
</evidence>